<dbReference type="Proteomes" id="UP001152888">
    <property type="component" value="Unassembled WGS sequence"/>
</dbReference>
<comment type="caution">
    <text evidence="1">The sequence shown here is derived from an EMBL/GenBank/DDBJ whole genome shotgun (WGS) entry which is preliminary data.</text>
</comment>
<accession>A0A9P0K326</accession>
<dbReference type="AlphaFoldDB" id="A0A9P0K326"/>
<dbReference type="EMBL" id="CAKOFQ010006703">
    <property type="protein sequence ID" value="CAH1962686.1"/>
    <property type="molecule type" value="Genomic_DNA"/>
</dbReference>
<name>A0A9P0K326_ACAOB</name>
<sequence>MTVGQPVANCVSEYEFFSRSTIGRKSVELEIFT</sequence>
<proteinExistence type="predicted"/>
<evidence type="ECO:0000313" key="1">
    <source>
        <dbReference type="EMBL" id="CAH1962686.1"/>
    </source>
</evidence>
<organism evidence="1 2">
    <name type="scientific">Acanthoscelides obtectus</name>
    <name type="common">Bean weevil</name>
    <name type="synonym">Bruchus obtectus</name>
    <dbReference type="NCBI Taxonomy" id="200917"/>
    <lineage>
        <taxon>Eukaryota</taxon>
        <taxon>Metazoa</taxon>
        <taxon>Ecdysozoa</taxon>
        <taxon>Arthropoda</taxon>
        <taxon>Hexapoda</taxon>
        <taxon>Insecta</taxon>
        <taxon>Pterygota</taxon>
        <taxon>Neoptera</taxon>
        <taxon>Endopterygota</taxon>
        <taxon>Coleoptera</taxon>
        <taxon>Polyphaga</taxon>
        <taxon>Cucujiformia</taxon>
        <taxon>Chrysomeloidea</taxon>
        <taxon>Chrysomelidae</taxon>
        <taxon>Bruchinae</taxon>
        <taxon>Bruchini</taxon>
        <taxon>Acanthoscelides</taxon>
    </lineage>
</organism>
<protein>
    <submittedName>
        <fullName evidence="1">Uncharacterized protein</fullName>
    </submittedName>
</protein>
<gene>
    <name evidence="1" type="ORF">ACAOBT_LOCUS4798</name>
</gene>
<keyword evidence="2" id="KW-1185">Reference proteome</keyword>
<evidence type="ECO:0000313" key="2">
    <source>
        <dbReference type="Proteomes" id="UP001152888"/>
    </source>
</evidence>
<reference evidence="1" key="1">
    <citation type="submission" date="2022-03" db="EMBL/GenBank/DDBJ databases">
        <authorList>
            <person name="Sayadi A."/>
        </authorList>
    </citation>
    <scope>NUCLEOTIDE SEQUENCE</scope>
</reference>